<dbReference type="Gene3D" id="2.40.440.10">
    <property type="entry name" value="L,D-transpeptidase catalytic domain-like"/>
    <property type="match status" value="1"/>
</dbReference>
<protein>
    <recommendedName>
        <fullName evidence="11">L,D-TPase catalytic domain-containing protein</fullName>
    </recommendedName>
</protein>
<organism evidence="12 13">
    <name type="scientific">Salinarimonas ramus</name>
    <dbReference type="NCBI Taxonomy" id="690164"/>
    <lineage>
        <taxon>Bacteria</taxon>
        <taxon>Pseudomonadati</taxon>
        <taxon>Pseudomonadota</taxon>
        <taxon>Alphaproteobacteria</taxon>
        <taxon>Hyphomicrobiales</taxon>
        <taxon>Salinarimonadaceae</taxon>
        <taxon>Salinarimonas</taxon>
    </lineage>
</organism>
<keyword evidence="8 9" id="KW-0961">Cell wall biogenesis/degradation</keyword>
<dbReference type="PROSITE" id="PS52029">
    <property type="entry name" value="LD_TPASE"/>
    <property type="match status" value="1"/>
</dbReference>
<feature type="active site" description="Nucleophile" evidence="9">
    <location>
        <position position="186"/>
    </location>
</feature>
<evidence type="ECO:0000313" key="12">
    <source>
        <dbReference type="EMBL" id="GGK25946.1"/>
    </source>
</evidence>
<evidence type="ECO:0000256" key="2">
    <source>
        <dbReference type="ARBA" id="ARBA00005992"/>
    </source>
</evidence>
<keyword evidence="5" id="KW-0378">Hydrolase</keyword>
<dbReference type="GO" id="GO:0071972">
    <property type="term" value="F:peptidoglycan L,D-transpeptidase activity"/>
    <property type="evidence" value="ECO:0007669"/>
    <property type="project" value="TreeGrafter"/>
</dbReference>
<dbReference type="InterPro" id="IPR006311">
    <property type="entry name" value="TAT_signal"/>
</dbReference>
<feature type="signal peptide" evidence="10">
    <location>
        <begin position="1"/>
        <end position="25"/>
    </location>
</feature>
<evidence type="ECO:0000256" key="4">
    <source>
        <dbReference type="ARBA" id="ARBA00022679"/>
    </source>
</evidence>
<proteinExistence type="inferred from homology"/>
<evidence type="ECO:0000313" key="13">
    <source>
        <dbReference type="Proteomes" id="UP000600449"/>
    </source>
</evidence>
<dbReference type="GO" id="GO:0071555">
    <property type="term" value="P:cell wall organization"/>
    <property type="evidence" value="ECO:0007669"/>
    <property type="project" value="UniProtKB-UniRule"/>
</dbReference>
<keyword evidence="3" id="KW-0328">Glycosyltransferase</keyword>
<dbReference type="GO" id="GO:0016757">
    <property type="term" value="F:glycosyltransferase activity"/>
    <property type="evidence" value="ECO:0007669"/>
    <property type="project" value="UniProtKB-KW"/>
</dbReference>
<evidence type="ECO:0000256" key="10">
    <source>
        <dbReference type="SAM" id="SignalP"/>
    </source>
</evidence>
<sequence>MITRRSFLSAAAATAAVASSAPALAQGARGGAYPQASGWYSGFIPDEPYDIPFVDPRVMPAHLRLTEVVYEGGERPGTIIVDTADKHLYLVRPGGRAYRYGIGVGRDGFSWSGTARIGRKARWPGWTPPAAMRRRQPELPRHMEGGLDNPLGARALYLYEGGRDTLYRIHGTNEPWSIGQAVSSGCIRMLNQDVLHLYERAEVGATVKVKQNAGGFYAAAPAETAALEPTRRGLFSGLF</sequence>
<comment type="pathway">
    <text evidence="1 9">Cell wall biogenesis; peptidoglycan biosynthesis.</text>
</comment>
<dbReference type="Pfam" id="PF03734">
    <property type="entry name" value="YkuD"/>
    <property type="match status" value="1"/>
</dbReference>
<dbReference type="EMBL" id="BMMF01000003">
    <property type="protein sequence ID" value="GGK25946.1"/>
    <property type="molecule type" value="Genomic_DNA"/>
</dbReference>
<evidence type="ECO:0000256" key="5">
    <source>
        <dbReference type="ARBA" id="ARBA00022801"/>
    </source>
</evidence>
<dbReference type="Proteomes" id="UP000600449">
    <property type="component" value="Unassembled WGS sequence"/>
</dbReference>
<comment type="caution">
    <text evidence="12">The sequence shown here is derived from an EMBL/GenBank/DDBJ whole genome shotgun (WGS) entry which is preliminary data.</text>
</comment>
<dbReference type="RefSeq" id="WP_188910361.1">
    <property type="nucleotide sequence ID" value="NZ_BMMF01000003.1"/>
</dbReference>
<evidence type="ECO:0000256" key="6">
    <source>
        <dbReference type="ARBA" id="ARBA00022960"/>
    </source>
</evidence>
<keyword evidence="10" id="KW-0732">Signal</keyword>
<evidence type="ECO:0000256" key="7">
    <source>
        <dbReference type="ARBA" id="ARBA00022984"/>
    </source>
</evidence>
<keyword evidence="7 9" id="KW-0573">Peptidoglycan synthesis</keyword>
<keyword evidence="6 9" id="KW-0133">Cell shape</keyword>
<dbReference type="GO" id="GO:0008360">
    <property type="term" value="P:regulation of cell shape"/>
    <property type="evidence" value="ECO:0007669"/>
    <property type="project" value="UniProtKB-UniRule"/>
</dbReference>
<dbReference type="PANTHER" id="PTHR30582:SF24">
    <property type="entry name" value="L,D-TRANSPEPTIDASE ERFK_SRFK-RELATED"/>
    <property type="match status" value="1"/>
</dbReference>
<dbReference type="SUPFAM" id="SSF141523">
    <property type="entry name" value="L,D-transpeptidase catalytic domain-like"/>
    <property type="match status" value="1"/>
</dbReference>
<dbReference type="InterPro" id="IPR005490">
    <property type="entry name" value="LD_TPept_cat_dom"/>
</dbReference>
<evidence type="ECO:0000256" key="1">
    <source>
        <dbReference type="ARBA" id="ARBA00004752"/>
    </source>
</evidence>
<feature type="active site" description="Proton donor/acceptor" evidence="9">
    <location>
        <position position="170"/>
    </location>
</feature>
<reference evidence="12 13" key="1">
    <citation type="journal article" date="2014" name="Int. J. Syst. Evol. Microbiol.">
        <title>Complete genome sequence of Corynebacterium casei LMG S-19264T (=DSM 44701T), isolated from a smear-ripened cheese.</title>
        <authorList>
            <consortium name="US DOE Joint Genome Institute (JGI-PGF)"/>
            <person name="Walter F."/>
            <person name="Albersmeier A."/>
            <person name="Kalinowski J."/>
            <person name="Ruckert C."/>
        </authorList>
    </citation>
    <scope>NUCLEOTIDE SEQUENCE [LARGE SCALE GENOMIC DNA]</scope>
    <source>
        <strain evidence="12 13">CGMCC 1.9161</strain>
    </source>
</reference>
<evidence type="ECO:0000256" key="3">
    <source>
        <dbReference type="ARBA" id="ARBA00022676"/>
    </source>
</evidence>
<evidence type="ECO:0000256" key="8">
    <source>
        <dbReference type="ARBA" id="ARBA00023316"/>
    </source>
</evidence>
<comment type="similarity">
    <text evidence="2">Belongs to the YkuD family.</text>
</comment>
<dbReference type="AlphaFoldDB" id="A0A917V2T4"/>
<dbReference type="GO" id="GO:0018104">
    <property type="term" value="P:peptidoglycan-protein cross-linking"/>
    <property type="evidence" value="ECO:0007669"/>
    <property type="project" value="TreeGrafter"/>
</dbReference>
<keyword evidence="4" id="KW-0808">Transferase</keyword>
<dbReference type="InterPro" id="IPR038063">
    <property type="entry name" value="Transpep_catalytic_dom"/>
</dbReference>
<keyword evidence="13" id="KW-1185">Reference proteome</keyword>
<evidence type="ECO:0000256" key="9">
    <source>
        <dbReference type="PROSITE-ProRule" id="PRU01373"/>
    </source>
</evidence>
<dbReference type="PANTHER" id="PTHR30582">
    <property type="entry name" value="L,D-TRANSPEPTIDASE"/>
    <property type="match status" value="1"/>
</dbReference>
<accession>A0A917V2T4</accession>
<evidence type="ECO:0000259" key="11">
    <source>
        <dbReference type="PROSITE" id="PS52029"/>
    </source>
</evidence>
<dbReference type="CDD" id="cd16913">
    <property type="entry name" value="YkuD_like"/>
    <property type="match status" value="1"/>
</dbReference>
<dbReference type="GO" id="GO:0005576">
    <property type="term" value="C:extracellular region"/>
    <property type="evidence" value="ECO:0007669"/>
    <property type="project" value="TreeGrafter"/>
</dbReference>
<feature type="chain" id="PRO_5037680511" description="L,D-TPase catalytic domain-containing protein" evidence="10">
    <location>
        <begin position="26"/>
        <end position="239"/>
    </location>
</feature>
<gene>
    <name evidence="12" type="ORF">GCM10011322_10510</name>
</gene>
<feature type="domain" description="L,D-TPase catalytic" evidence="11">
    <location>
        <begin position="77"/>
        <end position="210"/>
    </location>
</feature>
<name>A0A917V2T4_9HYPH</name>
<dbReference type="InterPro" id="IPR050979">
    <property type="entry name" value="LD-transpeptidase"/>
</dbReference>
<dbReference type="PROSITE" id="PS51318">
    <property type="entry name" value="TAT"/>
    <property type="match status" value="1"/>
</dbReference>
<dbReference type="FunFam" id="2.40.440.10:FF:000002">
    <property type="entry name" value="L,D-transpeptidase ErfK/SrfK"/>
    <property type="match status" value="1"/>
</dbReference>